<dbReference type="CDD" id="cd06261">
    <property type="entry name" value="TM_PBP2"/>
    <property type="match status" value="1"/>
</dbReference>
<comment type="caution">
    <text evidence="10">The sequence shown here is derived from an EMBL/GenBank/DDBJ whole genome shotgun (WGS) entry which is preliminary data.</text>
</comment>
<dbReference type="EMBL" id="SLWN01000028">
    <property type="protein sequence ID" value="TCO12853.1"/>
    <property type="molecule type" value="Genomic_DNA"/>
</dbReference>
<dbReference type="SUPFAM" id="SSF161098">
    <property type="entry name" value="MetI-like"/>
    <property type="match status" value="1"/>
</dbReference>
<dbReference type="GO" id="GO:0005886">
    <property type="term" value="C:plasma membrane"/>
    <property type="evidence" value="ECO:0007669"/>
    <property type="project" value="UniProtKB-SubCell"/>
</dbReference>
<feature type="transmembrane region" description="Helical" evidence="7">
    <location>
        <begin position="101"/>
        <end position="120"/>
    </location>
</feature>
<dbReference type="Proteomes" id="UP000294508">
    <property type="component" value="Unassembled WGS sequence"/>
</dbReference>
<dbReference type="InterPro" id="IPR035906">
    <property type="entry name" value="MetI-like_sf"/>
</dbReference>
<dbReference type="Gene3D" id="1.10.3720.10">
    <property type="entry name" value="MetI-like"/>
    <property type="match status" value="1"/>
</dbReference>
<feature type="region of interest" description="Disordered" evidence="8">
    <location>
        <begin position="1"/>
        <end position="21"/>
    </location>
</feature>
<evidence type="ECO:0000259" key="9">
    <source>
        <dbReference type="PROSITE" id="PS50928"/>
    </source>
</evidence>
<dbReference type="PANTHER" id="PTHR43744:SF9">
    <property type="entry name" value="POLYGALACTURONAN_RHAMNOGALACTURONAN TRANSPORT SYSTEM PERMEASE PROTEIN YTCP"/>
    <property type="match status" value="1"/>
</dbReference>
<feature type="transmembrane region" description="Helical" evidence="7">
    <location>
        <begin position="132"/>
        <end position="152"/>
    </location>
</feature>
<feature type="transmembrane region" description="Helical" evidence="7">
    <location>
        <begin position="164"/>
        <end position="184"/>
    </location>
</feature>
<keyword evidence="4 7" id="KW-0812">Transmembrane</keyword>
<accession>A0A4R2GRV6</accession>
<evidence type="ECO:0000256" key="4">
    <source>
        <dbReference type="ARBA" id="ARBA00022692"/>
    </source>
</evidence>
<feature type="transmembrane region" description="Helical" evidence="7">
    <location>
        <begin position="205"/>
        <end position="229"/>
    </location>
</feature>
<feature type="transmembrane region" description="Helical" evidence="7">
    <location>
        <begin position="281"/>
        <end position="301"/>
    </location>
</feature>
<keyword evidence="6 7" id="KW-0472">Membrane</keyword>
<sequence>MSVQSEVRTMPSKQSERRAARARRIRDSRTDRWFMFCVYLLLSVFLAVVLLPLIYIVASSFSSPEAVSSGRVLFWPVEFSLRGYKAVFENPQIIQGYANSLFYTVVGTVVSVVMTIAIAYPMSRRTLVGRNLVMSVILFTMLFTGGLIPTYLVVQQVGLLDTRWALIVPQAIGVWQVIIARTYFRTVIPDELAEAAQLDGCGDLRFLWSVVIPLAKPMIAVIALMYAIYQWNSYFDALIYLKNPDLFPLQIVLRNILILNTYSGGAIDASVVLQRQQLADLLKYSLIVVASVPVLLIYPFVARYFTKGIMIGAVKG</sequence>
<dbReference type="RefSeq" id="WP_242002357.1">
    <property type="nucleotide sequence ID" value="NZ_SLWN01000028.1"/>
</dbReference>
<dbReference type="InterPro" id="IPR000515">
    <property type="entry name" value="MetI-like"/>
</dbReference>
<keyword evidence="11" id="KW-1185">Reference proteome</keyword>
<evidence type="ECO:0000256" key="3">
    <source>
        <dbReference type="ARBA" id="ARBA00022475"/>
    </source>
</evidence>
<comment type="subcellular location">
    <subcellularLocation>
        <location evidence="1 7">Cell membrane</location>
        <topology evidence="1 7">Multi-pass membrane protein</topology>
    </subcellularLocation>
</comment>
<dbReference type="Pfam" id="PF00528">
    <property type="entry name" value="BPD_transp_1"/>
    <property type="match status" value="1"/>
</dbReference>
<feature type="transmembrane region" description="Helical" evidence="7">
    <location>
        <begin position="33"/>
        <end position="58"/>
    </location>
</feature>
<organism evidence="10 11">
    <name type="scientific">Kribbella steppae</name>
    <dbReference type="NCBI Taxonomy" id="2512223"/>
    <lineage>
        <taxon>Bacteria</taxon>
        <taxon>Bacillati</taxon>
        <taxon>Actinomycetota</taxon>
        <taxon>Actinomycetes</taxon>
        <taxon>Propionibacteriales</taxon>
        <taxon>Kribbellaceae</taxon>
        <taxon>Kribbella</taxon>
    </lineage>
</organism>
<dbReference type="PROSITE" id="PS50928">
    <property type="entry name" value="ABC_TM1"/>
    <property type="match status" value="1"/>
</dbReference>
<feature type="compositionally biased region" description="Polar residues" evidence="8">
    <location>
        <begin position="1"/>
        <end position="13"/>
    </location>
</feature>
<keyword evidence="2 7" id="KW-0813">Transport</keyword>
<evidence type="ECO:0000256" key="5">
    <source>
        <dbReference type="ARBA" id="ARBA00022989"/>
    </source>
</evidence>
<dbReference type="PANTHER" id="PTHR43744">
    <property type="entry name" value="ABC TRANSPORTER PERMEASE PROTEIN MG189-RELATED-RELATED"/>
    <property type="match status" value="1"/>
</dbReference>
<evidence type="ECO:0000313" key="10">
    <source>
        <dbReference type="EMBL" id="TCO12853.1"/>
    </source>
</evidence>
<feature type="domain" description="ABC transmembrane type-1" evidence="9">
    <location>
        <begin position="97"/>
        <end position="305"/>
    </location>
</feature>
<evidence type="ECO:0000256" key="7">
    <source>
        <dbReference type="RuleBase" id="RU363032"/>
    </source>
</evidence>
<keyword evidence="3" id="KW-1003">Cell membrane</keyword>
<evidence type="ECO:0000256" key="2">
    <source>
        <dbReference type="ARBA" id="ARBA00022448"/>
    </source>
</evidence>
<keyword evidence="5 7" id="KW-1133">Transmembrane helix</keyword>
<protein>
    <submittedName>
        <fullName evidence="10">Putative aldouronate transport system permease protein</fullName>
    </submittedName>
</protein>
<dbReference type="AlphaFoldDB" id="A0A4R2GRV6"/>
<evidence type="ECO:0000313" key="11">
    <source>
        <dbReference type="Proteomes" id="UP000294508"/>
    </source>
</evidence>
<name>A0A4R2GRV6_9ACTN</name>
<proteinExistence type="inferred from homology"/>
<gene>
    <name evidence="10" type="ORF">EV652_12824</name>
</gene>
<evidence type="ECO:0000256" key="1">
    <source>
        <dbReference type="ARBA" id="ARBA00004651"/>
    </source>
</evidence>
<evidence type="ECO:0000256" key="6">
    <source>
        <dbReference type="ARBA" id="ARBA00023136"/>
    </source>
</evidence>
<reference evidence="10 11" key="1">
    <citation type="journal article" date="2015" name="Stand. Genomic Sci.">
        <title>Genomic Encyclopedia of Bacterial and Archaeal Type Strains, Phase III: the genomes of soil and plant-associated and newly described type strains.</title>
        <authorList>
            <person name="Whitman W.B."/>
            <person name="Woyke T."/>
            <person name="Klenk H.P."/>
            <person name="Zhou Y."/>
            <person name="Lilburn T.G."/>
            <person name="Beck B.J."/>
            <person name="De Vos P."/>
            <person name="Vandamme P."/>
            <person name="Eisen J.A."/>
            <person name="Garrity G."/>
            <person name="Hugenholtz P."/>
            <person name="Kyrpides N.C."/>
        </authorList>
    </citation>
    <scope>NUCLEOTIDE SEQUENCE [LARGE SCALE GENOMIC DNA]</scope>
    <source>
        <strain evidence="10 11">VKM Ac-2572</strain>
    </source>
</reference>
<dbReference type="GO" id="GO:0055085">
    <property type="term" value="P:transmembrane transport"/>
    <property type="evidence" value="ECO:0007669"/>
    <property type="project" value="InterPro"/>
</dbReference>
<evidence type="ECO:0000256" key="8">
    <source>
        <dbReference type="SAM" id="MobiDB-lite"/>
    </source>
</evidence>
<comment type="similarity">
    <text evidence="7">Belongs to the binding-protein-dependent transport system permease family.</text>
</comment>